<dbReference type="EMBL" id="JASBWT010000013">
    <property type="protein sequence ID" value="KAJ9099207.1"/>
    <property type="molecule type" value="Genomic_DNA"/>
</dbReference>
<proteinExistence type="predicted"/>
<evidence type="ECO:0000313" key="1">
    <source>
        <dbReference type="EMBL" id="KAJ9099207.1"/>
    </source>
</evidence>
<evidence type="ECO:0000313" key="2">
    <source>
        <dbReference type="Proteomes" id="UP001227268"/>
    </source>
</evidence>
<sequence>MQPKDNQPTQRSASHFYPSQSGSGPSQQPSSQAAMSKEASGHGSYSNIDPLLANYNINGGGRGQSGASGTSTSGAVHAGYAGNWSTSMPLGGNFHSYPNYSATTFGASGIHSATGRQDDRAEAMETASGPQDGLGESDQESNGEGSGLEDTDGGDDMDEDEAERAGARDRADGTEGTSRSGTVVGKTDETTENRRKRQSLRRGTACVRCRKKKLKCSGERPVCAGCANSKKPTECVYEERPKKIPKIRRRQTRLQQIEAQIEERSQLLAVLETVQATAGGPFVPRSTGIPSTSLPNENTSQQDLPLQGQSGLPLHANSNPPTAMNMLSSDNMSFPMPALPQAGSSTLAYAYPNVLDMGQYPVPDSSQSFYGSTHGDSFLQSTGVSDMATSMTRFATPMAQSTTDAGNQSHGSLSSFLAEIAASRAKRNSGGNAFEPQIPAHIMNKYSDDIFQAVEMTTLLASRGLTIKDGQVNVSINSPMEYALIYLVLPYTQHLCIPLHPNRFLDSLALPAETRPHPALLYIMFAEASRVISKGLPLPFGARVVPDFYNQPDVTLFQYAMDLQQAFCDRSQALFHQALKQIDRPLDLLKASSGICRFLASMGRSVEAWHSVCFRLAVACGVHKIPRATLRPSSASAAPTSANERESSSSNFGTLSSHSPMSQRQPPFGSPWLPPTNNRFESYAQTSMSQPGYSLPKLVVVPPPADNIQLWERIELFWAVKELDWGLSTNLGWTPAISDSEVQTPWPRGLSDYENGLMADITDGSVRDLLYPNESAISSRPQTTRMLALKSLCLMSSAARLSDVVPTAASNPTPQRQNLQPGYIRMPPASTSKALDEFKRALDVFKSRDMPAAHTVPFEWAHDQWWICCRANLATAEVYFFNEYSVYKPIMHENAVASARRVVDLVKSLTDLDWSNLHIWVTMNITVIANTLHREAQRLRQSDQPDILRAAMLAEQDVQYMQRTLNVDIGKWQDIAKMEAIAHRRVRDGLPDRVGMYERMS</sequence>
<name>A0ACC2VJV8_9TREE</name>
<keyword evidence="2" id="KW-1185">Reference proteome</keyword>
<gene>
    <name evidence="1" type="ORF">QFC21_004087</name>
</gene>
<protein>
    <submittedName>
        <fullName evidence="1">Uncharacterized protein</fullName>
    </submittedName>
</protein>
<dbReference type="Proteomes" id="UP001227268">
    <property type="component" value="Unassembled WGS sequence"/>
</dbReference>
<comment type="caution">
    <text evidence="1">The sequence shown here is derived from an EMBL/GenBank/DDBJ whole genome shotgun (WGS) entry which is preliminary data.</text>
</comment>
<reference evidence="1" key="1">
    <citation type="submission" date="2023-04" db="EMBL/GenBank/DDBJ databases">
        <title>Draft Genome sequencing of Naganishia species isolated from polar environments using Oxford Nanopore Technology.</title>
        <authorList>
            <person name="Leo P."/>
            <person name="Venkateswaran K."/>
        </authorList>
    </citation>
    <scope>NUCLEOTIDE SEQUENCE</scope>
    <source>
        <strain evidence="1">MNA-CCFEE 5423</strain>
    </source>
</reference>
<accession>A0ACC2VJV8</accession>
<organism evidence="1 2">
    <name type="scientific">Naganishia friedmannii</name>
    <dbReference type="NCBI Taxonomy" id="89922"/>
    <lineage>
        <taxon>Eukaryota</taxon>
        <taxon>Fungi</taxon>
        <taxon>Dikarya</taxon>
        <taxon>Basidiomycota</taxon>
        <taxon>Agaricomycotina</taxon>
        <taxon>Tremellomycetes</taxon>
        <taxon>Filobasidiales</taxon>
        <taxon>Filobasidiaceae</taxon>
        <taxon>Naganishia</taxon>
    </lineage>
</organism>